<proteinExistence type="predicted"/>
<sequence>MEEKNMENEKFDINHCSVNLHKAIQTISQCKKPNVESPANVDAAKMFRNDYEKFKQIAIYQDGRICLSILHAPGDDPSGYESKNER</sequence>
<gene>
    <name evidence="1" type="ORF">A3Q56_07992</name>
</gene>
<dbReference type="EMBL" id="LWCA01001948">
    <property type="protein sequence ID" value="OAF64299.1"/>
    <property type="molecule type" value="Genomic_DNA"/>
</dbReference>
<evidence type="ECO:0000313" key="2">
    <source>
        <dbReference type="Proteomes" id="UP000078046"/>
    </source>
</evidence>
<evidence type="ECO:0000313" key="1">
    <source>
        <dbReference type="EMBL" id="OAF64299.1"/>
    </source>
</evidence>
<dbReference type="InterPro" id="IPR016135">
    <property type="entry name" value="UBQ-conjugating_enzyme/RWD"/>
</dbReference>
<dbReference type="SUPFAM" id="SSF54495">
    <property type="entry name" value="UBC-like"/>
    <property type="match status" value="1"/>
</dbReference>
<comment type="caution">
    <text evidence="1">The sequence shown here is derived from an EMBL/GenBank/DDBJ whole genome shotgun (WGS) entry which is preliminary data.</text>
</comment>
<protein>
    <submittedName>
        <fullName evidence="1">Uncharacterized protein</fullName>
    </submittedName>
</protein>
<keyword evidence="2" id="KW-1185">Reference proteome</keyword>
<dbReference type="AlphaFoldDB" id="A0A177AQN3"/>
<name>A0A177AQN3_9BILA</name>
<dbReference type="Proteomes" id="UP000078046">
    <property type="component" value="Unassembled WGS sequence"/>
</dbReference>
<dbReference type="OrthoDB" id="19692at2759"/>
<dbReference type="Gene3D" id="3.10.110.10">
    <property type="entry name" value="Ubiquitin Conjugating Enzyme"/>
    <property type="match status" value="1"/>
</dbReference>
<accession>A0A177AQN3</accession>
<reference evidence="1 2" key="1">
    <citation type="submission" date="2016-04" db="EMBL/GenBank/DDBJ databases">
        <title>The genome of Intoshia linei affirms orthonectids as highly simplified spiralians.</title>
        <authorList>
            <person name="Mikhailov K.V."/>
            <person name="Slusarev G.S."/>
            <person name="Nikitin M.A."/>
            <person name="Logacheva M.D."/>
            <person name="Penin A."/>
            <person name="Aleoshin V."/>
            <person name="Panchin Y.V."/>
        </authorList>
    </citation>
    <scope>NUCLEOTIDE SEQUENCE [LARGE SCALE GENOMIC DNA]</scope>
    <source>
        <strain evidence="1">Intl2013</strain>
        <tissue evidence="1">Whole animal</tissue>
    </source>
</reference>
<organism evidence="1 2">
    <name type="scientific">Intoshia linei</name>
    <dbReference type="NCBI Taxonomy" id="1819745"/>
    <lineage>
        <taxon>Eukaryota</taxon>
        <taxon>Metazoa</taxon>
        <taxon>Spiralia</taxon>
        <taxon>Lophotrochozoa</taxon>
        <taxon>Mesozoa</taxon>
        <taxon>Orthonectida</taxon>
        <taxon>Rhopaluridae</taxon>
        <taxon>Intoshia</taxon>
    </lineage>
</organism>